<dbReference type="EMBL" id="JAFCJH010000020">
    <property type="protein sequence ID" value="MBR0797719.1"/>
    <property type="molecule type" value="Genomic_DNA"/>
</dbReference>
<evidence type="ECO:0000313" key="1">
    <source>
        <dbReference type="EMBL" id="MBR0797719.1"/>
    </source>
</evidence>
<sequence>MVVNPLSRLLIGLLDYFARCPGLLPGCSGLTALFMTVLSDAAANGKPLRAIDASDDKGPPPG</sequence>
<keyword evidence="2" id="KW-1185">Reference proteome</keyword>
<evidence type="ECO:0000313" key="2">
    <source>
        <dbReference type="Proteomes" id="UP001315278"/>
    </source>
</evidence>
<dbReference type="RefSeq" id="WP_212393941.1">
    <property type="nucleotide sequence ID" value="NZ_JAFCJH010000020.1"/>
</dbReference>
<organism evidence="1 2">
    <name type="scientific">Bradyrhizobium jicamae</name>
    <dbReference type="NCBI Taxonomy" id="280332"/>
    <lineage>
        <taxon>Bacteria</taxon>
        <taxon>Pseudomonadati</taxon>
        <taxon>Pseudomonadota</taxon>
        <taxon>Alphaproteobacteria</taxon>
        <taxon>Hyphomicrobiales</taxon>
        <taxon>Nitrobacteraceae</taxon>
        <taxon>Bradyrhizobium</taxon>
    </lineage>
</organism>
<dbReference type="Proteomes" id="UP001315278">
    <property type="component" value="Unassembled WGS sequence"/>
</dbReference>
<proteinExistence type="predicted"/>
<gene>
    <name evidence="1" type="ORF">JQ615_20245</name>
</gene>
<protein>
    <submittedName>
        <fullName evidence="1">Uncharacterized protein</fullName>
    </submittedName>
</protein>
<name>A0ABS5FLQ1_9BRAD</name>
<comment type="caution">
    <text evidence="1">The sequence shown here is derived from an EMBL/GenBank/DDBJ whole genome shotgun (WGS) entry which is preliminary data.</text>
</comment>
<reference evidence="2" key="1">
    <citation type="journal article" date="2021" name="ISME J.">
        <title>Evolutionary origin and ecological implication of a unique nif island in free-living Bradyrhizobium lineages.</title>
        <authorList>
            <person name="Tao J."/>
        </authorList>
    </citation>
    <scope>NUCLEOTIDE SEQUENCE [LARGE SCALE GENOMIC DNA]</scope>
    <source>
        <strain evidence="2">SZCCT0434</strain>
    </source>
</reference>
<accession>A0ABS5FLQ1</accession>